<dbReference type="SMART" id="SM00534">
    <property type="entry name" value="MUTSac"/>
    <property type="match status" value="1"/>
</dbReference>
<feature type="domain" description="DNA mismatch repair proteins mutS family" evidence="6">
    <location>
        <begin position="887"/>
        <end position="1079"/>
    </location>
</feature>
<evidence type="ECO:0000256" key="4">
    <source>
        <dbReference type="ARBA" id="ARBA00023125"/>
    </source>
</evidence>
<keyword evidence="4" id="KW-0238">DNA-binding</keyword>
<protein>
    <submittedName>
        <fullName evidence="7">Mitochondrial-targeted muts 1</fullName>
    </submittedName>
</protein>
<feature type="compositionally biased region" description="Basic and acidic residues" evidence="5">
    <location>
        <begin position="97"/>
        <end position="111"/>
    </location>
</feature>
<dbReference type="Gene3D" id="3.40.1170.10">
    <property type="entry name" value="DNA repair protein MutS, domain I"/>
    <property type="match status" value="1"/>
</dbReference>
<dbReference type="AlphaFoldDB" id="C1N2X9"/>
<dbReference type="Proteomes" id="UP000001876">
    <property type="component" value="Unassembled WGS sequence"/>
</dbReference>
<evidence type="ECO:0000256" key="1">
    <source>
        <dbReference type="ARBA" id="ARBA00022741"/>
    </source>
</evidence>
<dbReference type="eggNOG" id="KOG0217">
    <property type="taxonomic scope" value="Eukaryota"/>
</dbReference>
<dbReference type="InterPro" id="IPR016151">
    <property type="entry name" value="DNA_mismatch_repair_MutS_N"/>
</dbReference>
<keyword evidence="2" id="KW-0227">DNA damage</keyword>
<feature type="compositionally biased region" description="Polar residues" evidence="5">
    <location>
        <begin position="1089"/>
        <end position="1098"/>
    </location>
</feature>
<evidence type="ECO:0000313" key="8">
    <source>
        <dbReference type="Proteomes" id="UP000001876"/>
    </source>
</evidence>
<keyword evidence="1" id="KW-0547">Nucleotide-binding</keyword>
<dbReference type="EMBL" id="GG663746">
    <property type="protein sequence ID" value="EEH53103.1"/>
    <property type="molecule type" value="Genomic_DNA"/>
</dbReference>
<keyword evidence="8" id="KW-1185">Reference proteome</keyword>
<dbReference type="GO" id="GO:0006298">
    <property type="term" value="P:mismatch repair"/>
    <property type="evidence" value="ECO:0007669"/>
    <property type="project" value="InterPro"/>
</dbReference>
<feature type="compositionally biased region" description="Low complexity" evidence="5">
    <location>
        <begin position="87"/>
        <end position="96"/>
    </location>
</feature>
<dbReference type="InterPro" id="IPR053276">
    <property type="entry name" value="MtDNA_mismatch_repair_MutS"/>
</dbReference>
<dbReference type="OMA" id="LMGSITC"/>
<reference evidence="7 8" key="1">
    <citation type="journal article" date="2009" name="Science">
        <title>Green evolution and dynamic adaptations revealed by genomes of the marine picoeukaryotes Micromonas.</title>
        <authorList>
            <person name="Worden A.Z."/>
            <person name="Lee J.H."/>
            <person name="Mock T."/>
            <person name="Rouze P."/>
            <person name="Simmons M.P."/>
            <person name="Aerts A.L."/>
            <person name="Allen A.E."/>
            <person name="Cuvelier M.L."/>
            <person name="Derelle E."/>
            <person name="Everett M.V."/>
            <person name="Foulon E."/>
            <person name="Grimwood J."/>
            <person name="Gundlach H."/>
            <person name="Henrissat B."/>
            <person name="Napoli C."/>
            <person name="McDonald S.M."/>
            <person name="Parker M.S."/>
            <person name="Rombauts S."/>
            <person name="Salamov A."/>
            <person name="Von Dassow P."/>
            <person name="Badger J.H."/>
            <person name="Coutinho P.M."/>
            <person name="Demir E."/>
            <person name="Dubchak I."/>
            <person name="Gentemann C."/>
            <person name="Eikrem W."/>
            <person name="Gready J.E."/>
            <person name="John U."/>
            <person name="Lanier W."/>
            <person name="Lindquist E.A."/>
            <person name="Lucas S."/>
            <person name="Mayer K.F."/>
            <person name="Moreau H."/>
            <person name="Not F."/>
            <person name="Otillar R."/>
            <person name="Panaud O."/>
            <person name="Pangilinan J."/>
            <person name="Paulsen I."/>
            <person name="Piegu B."/>
            <person name="Poliakov A."/>
            <person name="Robbens S."/>
            <person name="Schmutz J."/>
            <person name="Toulza E."/>
            <person name="Wyss T."/>
            <person name="Zelensky A."/>
            <person name="Zhou K."/>
            <person name="Armbrust E.V."/>
            <person name="Bhattacharya D."/>
            <person name="Goodenough U.W."/>
            <person name="Van de Peer Y."/>
            <person name="Grigoriev I.V."/>
        </authorList>
    </citation>
    <scope>NUCLEOTIDE SEQUENCE [LARGE SCALE GENOMIC DNA]</scope>
    <source>
        <strain evidence="7 8">CCMP1545</strain>
    </source>
</reference>
<sequence>MTLGGVARRVGRALGARVASAASSIPAGGFRTTTTRAPDEIARRSAAPSIARVRGSAAARFALPPRERRASWIARADGAAREDALASSSSSSSSSSSDEHDHLASPADETHGASSPSSDAAFWHAQVTGPSVRQTARRMARRLDFANPLGVNLSMKGASTTERADGTRPASARTTLYDYAKGVKATHPRKVLLVRVGEFYEAIGYDAVMLVMHAGLNPMGVSGVPRAGCPIVKIQETLDRLTQRGYACVVCEEVPSMNPYGTRAPPKERYVAAVVTPASPQYVVGAAEHGDDVAFDSAAPPPVVGVAATSAGYTIVAVEPDLRRVVVAEGLTAESAAAKLAVGGTAPPLYRHVSVDRGHAARGNASAGVTGSTRRLRAEVEGILSAACADGSFIEQQRYGHDVRGDDPVEGLLELVRREYGLAPDAAFETVTAKATSCARTGKPRPAPLTLATAQQLGVLPTRSVPPLLSHVLPASAGAPAACRAYLQELLLHPPPRDVAAKISTAAAALTSSTIAGGVPRLEVTPPGKVAKLLRTREGSHVFFAEVVAMARAVRKTLTHDAAEIRTAGECLLSPTGLKVGRRVDARALAERCAEAEAIIARVVAAEALEGGGACGGYERERARDDDEEGEHAVVDDDDDAAAFDADAFDDAHDGVNDAPARVPHVPRAFARFNEPWRGRVRRDVVATELAACDDALRALSLAIEEDLAPVIAAAEALAAAKTAKNRRCHLEHDARNNALWLRHVPASVARGEKIDGDDGAISPLIHPRDRYGKEISDRWSTPRVEAALDAYRVSSAACARAVASRLKALADDLGAHVADLVAAATFSAIAVAVTLHATRATRRGWRPASLPPASDATTPFKTVGLRPFWMDDAGPGSAVENDITLDGVSILTGPNMAGKSTVLRSAAACALLASCGLFVPAREATVPHFDALLVRMSSTDSPAEGLSSYAVEMAEVGSMLDVVTPQTLAFIDELGRGTEATHGTAMAGAVIEAIDRAGARGIFATHLHGVLDLDLELSPYARRVKMETVKDTAAGANGRVRPTWKVVPGECRESLALQTAIDMGVSDVVVSRSKALLTQLIGSEERSSMNTNANNNAVDRVGQADPSPARSRSRRDIAPPLARLRATLAVAAASLPALDGCQDVAVGTVARDEIPPPAAGAWSCVYVLRRDDGWAYVGETDDLAGRLEAHRATARRECGAAAGGVECAFVSVPREAGGKSAARALEARAIRALVEANVPLLSASDARNVSFGSARQR</sequence>
<evidence type="ECO:0000259" key="6">
    <source>
        <dbReference type="SMART" id="SM00534"/>
    </source>
</evidence>
<feature type="region of interest" description="Disordered" evidence="5">
    <location>
        <begin position="83"/>
        <end position="118"/>
    </location>
</feature>
<dbReference type="STRING" id="564608.C1N2X9"/>
<evidence type="ECO:0000256" key="2">
    <source>
        <dbReference type="ARBA" id="ARBA00022763"/>
    </source>
</evidence>
<dbReference type="OrthoDB" id="10252754at2759"/>
<dbReference type="RefSeq" id="XP_003062284.1">
    <property type="nucleotide sequence ID" value="XM_003062238.1"/>
</dbReference>
<evidence type="ECO:0000313" key="7">
    <source>
        <dbReference type="EMBL" id="EEH53103.1"/>
    </source>
</evidence>
<dbReference type="InterPro" id="IPR007695">
    <property type="entry name" value="DNA_mismatch_repair_MutS-lik_N"/>
</dbReference>
<evidence type="ECO:0000256" key="3">
    <source>
        <dbReference type="ARBA" id="ARBA00022840"/>
    </source>
</evidence>
<dbReference type="PANTHER" id="PTHR48448">
    <property type="entry name" value="MUTL PROTEIN ISOFORM 1"/>
    <property type="match status" value="1"/>
</dbReference>
<dbReference type="GeneID" id="9687724"/>
<accession>C1N2X9</accession>
<dbReference type="InterPro" id="IPR027417">
    <property type="entry name" value="P-loop_NTPase"/>
</dbReference>
<dbReference type="KEGG" id="mpp:MICPUCDRAFT_51959"/>
<dbReference type="SUPFAM" id="SSF55271">
    <property type="entry name" value="DNA repair protein MutS, domain I"/>
    <property type="match status" value="1"/>
</dbReference>
<name>C1N2X9_MICPC</name>
<dbReference type="Pfam" id="PF01624">
    <property type="entry name" value="MutS_I"/>
    <property type="match status" value="1"/>
</dbReference>
<evidence type="ECO:0000256" key="5">
    <source>
        <dbReference type="SAM" id="MobiDB-lite"/>
    </source>
</evidence>
<dbReference type="Gene3D" id="3.40.50.300">
    <property type="entry name" value="P-loop containing nucleotide triphosphate hydrolases"/>
    <property type="match status" value="1"/>
</dbReference>
<dbReference type="GO" id="GO:0005524">
    <property type="term" value="F:ATP binding"/>
    <property type="evidence" value="ECO:0007669"/>
    <property type="project" value="UniProtKB-KW"/>
</dbReference>
<feature type="region of interest" description="Disordered" evidence="5">
    <location>
        <begin position="17"/>
        <end position="49"/>
    </location>
</feature>
<keyword evidence="3" id="KW-0067">ATP-binding</keyword>
<proteinExistence type="predicted"/>
<dbReference type="GO" id="GO:0030983">
    <property type="term" value="F:mismatched DNA binding"/>
    <property type="evidence" value="ECO:0007669"/>
    <property type="project" value="InterPro"/>
</dbReference>
<organism evidence="8">
    <name type="scientific">Micromonas pusilla (strain CCMP1545)</name>
    <name type="common">Picoplanktonic green alga</name>
    <dbReference type="NCBI Taxonomy" id="564608"/>
    <lineage>
        <taxon>Eukaryota</taxon>
        <taxon>Viridiplantae</taxon>
        <taxon>Chlorophyta</taxon>
        <taxon>Mamiellophyceae</taxon>
        <taxon>Mamiellales</taxon>
        <taxon>Mamiellaceae</taxon>
        <taxon>Micromonas</taxon>
    </lineage>
</organism>
<gene>
    <name evidence="7" type="primary">MSH1</name>
    <name evidence="7" type="ORF">MICPUCDRAFT_51959</name>
</gene>
<dbReference type="Pfam" id="PF00488">
    <property type="entry name" value="MutS_V"/>
    <property type="match status" value="1"/>
</dbReference>
<dbReference type="PANTHER" id="PTHR48448:SF1">
    <property type="entry name" value="MUTL PROTEIN ISOFORM 1"/>
    <property type="match status" value="1"/>
</dbReference>
<feature type="region of interest" description="Disordered" evidence="5">
    <location>
        <begin position="1088"/>
        <end position="1118"/>
    </location>
</feature>
<dbReference type="InterPro" id="IPR000432">
    <property type="entry name" value="DNA_mismatch_repair_MutS_C"/>
</dbReference>
<dbReference type="SUPFAM" id="SSF52540">
    <property type="entry name" value="P-loop containing nucleoside triphosphate hydrolases"/>
    <property type="match status" value="1"/>
</dbReference>